<evidence type="ECO:0000256" key="2">
    <source>
        <dbReference type="ARBA" id="ARBA00006375"/>
    </source>
</evidence>
<feature type="repeat" description="Solcar" evidence="9">
    <location>
        <begin position="230"/>
        <end position="313"/>
    </location>
</feature>
<organism evidence="11 12">
    <name type="scientific">Armadillidium nasatum</name>
    <dbReference type="NCBI Taxonomy" id="96803"/>
    <lineage>
        <taxon>Eukaryota</taxon>
        <taxon>Metazoa</taxon>
        <taxon>Ecdysozoa</taxon>
        <taxon>Arthropoda</taxon>
        <taxon>Crustacea</taxon>
        <taxon>Multicrustacea</taxon>
        <taxon>Malacostraca</taxon>
        <taxon>Eumalacostraca</taxon>
        <taxon>Peracarida</taxon>
        <taxon>Isopoda</taxon>
        <taxon>Oniscidea</taxon>
        <taxon>Crinocheta</taxon>
        <taxon>Armadillidiidae</taxon>
        <taxon>Armadillidium</taxon>
    </lineage>
</organism>
<keyword evidence="5" id="KW-0677">Repeat</keyword>
<dbReference type="GO" id="GO:0000064">
    <property type="term" value="F:L-ornithine transmembrane transporter activity"/>
    <property type="evidence" value="ECO:0007669"/>
    <property type="project" value="TreeGrafter"/>
</dbReference>
<reference evidence="11 12" key="1">
    <citation type="journal article" date="2019" name="PLoS Biol.">
        <title>Sex chromosomes control vertical transmission of feminizing Wolbachia symbionts in an isopod.</title>
        <authorList>
            <person name="Becking T."/>
            <person name="Chebbi M.A."/>
            <person name="Giraud I."/>
            <person name="Moumen B."/>
            <person name="Laverre T."/>
            <person name="Caubet Y."/>
            <person name="Peccoud J."/>
            <person name="Gilbert C."/>
            <person name="Cordaux R."/>
        </authorList>
    </citation>
    <scope>NUCLEOTIDE SEQUENCE [LARGE SCALE GENOMIC DNA]</scope>
    <source>
        <strain evidence="11">ANa2</strain>
        <tissue evidence="11">Whole body excluding digestive tract and cuticle</tissue>
    </source>
</reference>
<keyword evidence="4 9" id="KW-0812">Transmembrane</keyword>
<dbReference type="AlphaFoldDB" id="A0A5N5SZT4"/>
<dbReference type="FunFam" id="1.50.40.10:FF:000225">
    <property type="entry name" value="Mitochondrial ornithine transporter 1"/>
    <property type="match status" value="1"/>
</dbReference>
<dbReference type="EMBL" id="SEYY01018569">
    <property type="protein sequence ID" value="KAB7499219.1"/>
    <property type="molecule type" value="Genomic_DNA"/>
</dbReference>
<evidence type="ECO:0000256" key="8">
    <source>
        <dbReference type="ARBA" id="ARBA00023136"/>
    </source>
</evidence>
<comment type="subcellular location">
    <subcellularLocation>
        <location evidence="1">Mitochondrion membrane</location>
        <topology evidence="1">Multi-pass membrane protein</topology>
    </subcellularLocation>
</comment>
<evidence type="ECO:0000256" key="10">
    <source>
        <dbReference type="RuleBase" id="RU000488"/>
    </source>
</evidence>
<feature type="repeat" description="Solcar" evidence="9">
    <location>
        <begin position="126"/>
        <end position="219"/>
    </location>
</feature>
<name>A0A5N5SZT4_9CRUS</name>
<dbReference type="InterPro" id="IPR050567">
    <property type="entry name" value="Mitochondrial_Carrier"/>
</dbReference>
<dbReference type="PANTHER" id="PTHR45624:SF12">
    <property type="entry name" value="MITOCHONDRIAL ORNITHINE TRANSPORTER 1"/>
    <property type="match status" value="1"/>
</dbReference>
<keyword evidence="6" id="KW-1133">Transmembrane helix</keyword>
<dbReference type="PANTHER" id="PTHR45624">
    <property type="entry name" value="MITOCHONDRIAL BASIC AMINO ACIDS TRANSPORTER-RELATED"/>
    <property type="match status" value="1"/>
</dbReference>
<proteinExistence type="inferred from homology"/>
<evidence type="ECO:0000256" key="3">
    <source>
        <dbReference type="ARBA" id="ARBA00022448"/>
    </source>
</evidence>
<feature type="repeat" description="Solcar" evidence="9">
    <location>
        <begin position="29"/>
        <end position="113"/>
    </location>
</feature>
<evidence type="ECO:0000256" key="7">
    <source>
        <dbReference type="ARBA" id="ARBA00023128"/>
    </source>
</evidence>
<evidence type="ECO:0000313" key="12">
    <source>
        <dbReference type="Proteomes" id="UP000326759"/>
    </source>
</evidence>
<evidence type="ECO:0000313" key="11">
    <source>
        <dbReference type="EMBL" id="KAB7499219.1"/>
    </source>
</evidence>
<dbReference type="Pfam" id="PF00153">
    <property type="entry name" value="Mito_carr"/>
    <property type="match status" value="3"/>
</dbReference>
<accession>A0A5N5SZT4</accession>
<dbReference type="InterPro" id="IPR018108">
    <property type="entry name" value="MCP_transmembrane"/>
</dbReference>
<keyword evidence="12" id="KW-1185">Reference proteome</keyword>
<comment type="similarity">
    <text evidence="2 10">Belongs to the mitochondrial carrier (TC 2.A.29) family.</text>
</comment>
<dbReference type="Proteomes" id="UP000326759">
    <property type="component" value="Unassembled WGS sequence"/>
</dbReference>
<evidence type="ECO:0000256" key="9">
    <source>
        <dbReference type="PROSITE-ProRule" id="PRU00282"/>
    </source>
</evidence>
<sequence length="318" mass="35437">MMSGSVEITQYDHKKVYNTISNDALQYTKASIIDLVAGGVGATVSVYIGQPLDTVKVKLQTFPSLYNGMTDCFMRTLRHDRLRGLYAGTCPALAANIAENSILFAAYGLCQKGVATASNVDNIENLSTLQNGISGFFAAFFSSLVLCPTELVKCRLQAMNELYITNKAYTKNFSPWKLTGNIIRDEGVFGLYRGFQSTLLREMPGYFFFFGGYEISRILLTPKGKTKDEIGPLRTVASGGIAGICFWISVFPFDVIKSRVQVQNTKDNIVRFILRIYKSEGFYAFYNGLTPTLIRTVPATGGLFLAYEWTKKWLHSYL</sequence>
<evidence type="ECO:0000256" key="4">
    <source>
        <dbReference type="ARBA" id="ARBA00022692"/>
    </source>
</evidence>
<dbReference type="PRINTS" id="PR00926">
    <property type="entry name" value="MITOCARRIER"/>
</dbReference>
<dbReference type="OrthoDB" id="409586at2759"/>
<dbReference type="GO" id="GO:1990575">
    <property type="term" value="P:mitochondrial L-ornithine transmembrane transport"/>
    <property type="evidence" value="ECO:0007669"/>
    <property type="project" value="TreeGrafter"/>
</dbReference>
<dbReference type="InterPro" id="IPR002067">
    <property type="entry name" value="MCP"/>
</dbReference>
<dbReference type="SUPFAM" id="SSF103506">
    <property type="entry name" value="Mitochondrial carrier"/>
    <property type="match status" value="1"/>
</dbReference>
<dbReference type="PROSITE" id="PS50920">
    <property type="entry name" value="SOLCAR"/>
    <property type="match status" value="3"/>
</dbReference>
<dbReference type="GO" id="GO:0031966">
    <property type="term" value="C:mitochondrial membrane"/>
    <property type="evidence" value="ECO:0007669"/>
    <property type="project" value="UniProtKB-SubCell"/>
</dbReference>
<dbReference type="Gene3D" id="1.50.40.10">
    <property type="entry name" value="Mitochondrial carrier domain"/>
    <property type="match status" value="1"/>
</dbReference>
<keyword evidence="3 10" id="KW-0813">Transport</keyword>
<protein>
    <submittedName>
        <fullName evidence="11">Mitochondrial ornithine transporter 1</fullName>
    </submittedName>
</protein>
<keyword evidence="8 9" id="KW-0472">Membrane</keyword>
<keyword evidence="7" id="KW-0496">Mitochondrion</keyword>
<dbReference type="InterPro" id="IPR023395">
    <property type="entry name" value="MCP_dom_sf"/>
</dbReference>
<evidence type="ECO:0000256" key="6">
    <source>
        <dbReference type="ARBA" id="ARBA00022989"/>
    </source>
</evidence>
<gene>
    <name evidence="11" type="ORF">Anas_04754</name>
</gene>
<evidence type="ECO:0000256" key="1">
    <source>
        <dbReference type="ARBA" id="ARBA00004225"/>
    </source>
</evidence>
<comment type="caution">
    <text evidence="11">The sequence shown here is derived from an EMBL/GenBank/DDBJ whole genome shotgun (WGS) entry which is preliminary data.</text>
</comment>
<evidence type="ECO:0000256" key="5">
    <source>
        <dbReference type="ARBA" id="ARBA00022737"/>
    </source>
</evidence>